<dbReference type="PROSITE" id="PS51186">
    <property type="entry name" value="GNAT"/>
    <property type="match status" value="1"/>
</dbReference>
<dbReference type="CDD" id="cd04301">
    <property type="entry name" value="NAT_SF"/>
    <property type="match status" value="1"/>
</dbReference>
<dbReference type="InterPro" id="IPR000182">
    <property type="entry name" value="GNAT_dom"/>
</dbReference>
<dbReference type="RefSeq" id="WP_184346359.1">
    <property type="nucleotide sequence ID" value="NZ_JACHJH010000001.1"/>
</dbReference>
<dbReference type="Pfam" id="PF00583">
    <property type="entry name" value="Acetyltransf_1"/>
    <property type="match status" value="1"/>
</dbReference>
<dbReference type="PANTHER" id="PTHR43877">
    <property type="entry name" value="AMINOALKYLPHOSPHONATE N-ACETYLTRANSFERASE-RELATED-RELATED"/>
    <property type="match status" value="1"/>
</dbReference>
<comment type="caution">
    <text evidence="4">The sequence shown here is derived from an EMBL/GenBank/DDBJ whole genome shotgun (WGS) entry which is preliminary data.</text>
</comment>
<name>A0A7W7LKR6_9ACTN</name>
<evidence type="ECO:0000313" key="4">
    <source>
        <dbReference type="EMBL" id="MBB4891854.1"/>
    </source>
</evidence>
<dbReference type="SUPFAM" id="SSF55729">
    <property type="entry name" value="Acyl-CoA N-acyltransferases (Nat)"/>
    <property type="match status" value="1"/>
</dbReference>
<dbReference type="Gene3D" id="3.40.630.30">
    <property type="match status" value="1"/>
</dbReference>
<keyword evidence="1 4" id="KW-0808">Transferase</keyword>
<organism evidence="4 5">
    <name type="scientific">Streptomyces olivoverticillatus</name>
    <dbReference type="NCBI Taxonomy" id="66427"/>
    <lineage>
        <taxon>Bacteria</taxon>
        <taxon>Bacillati</taxon>
        <taxon>Actinomycetota</taxon>
        <taxon>Actinomycetes</taxon>
        <taxon>Kitasatosporales</taxon>
        <taxon>Streptomycetaceae</taxon>
        <taxon>Streptomyces</taxon>
    </lineage>
</organism>
<dbReference type="GO" id="GO:0016747">
    <property type="term" value="F:acyltransferase activity, transferring groups other than amino-acyl groups"/>
    <property type="evidence" value="ECO:0007669"/>
    <property type="project" value="InterPro"/>
</dbReference>
<proteinExistence type="predicted"/>
<evidence type="ECO:0000313" key="5">
    <source>
        <dbReference type="Proteomes" id="UP000556084"/>
    </source>
</evidence>
<sequence length="174" mass="18589">MAGNGLEIRKGGADDVPAILAMLDGAVEWLVAHGRTGQWGTLPWSARPRAVAQVERIVSEGTPWIAEIDGVPAGTVTLTPYSTPQVAPADEPEVYVHLLVSDRRFAGRGVGAALLAHAVQETRRQGIGLLRVDCYAGSEGRLVAFYEGQGFTRTETFRAGEGGEWPGQVLARRV</sequence>
<gene>
    <name evidence="4" type="ORF">FHS39_000854</name>
</gene>
<feature type="domain" description="N-acetyltransferase" evidence="3">
    <location>
        <begin position="6"/>
        <end position="174"/>
    </location>
</feature>
<accession>A0A7W7LKR6</accession>
<dbReference type="InterPro" id="IPR050832">
    <property type="entry name" value="Bact_Acetyltransf"/>
</dbReference>
<dbReference type="Proteomes" id="UP000556084">
    <property type="component" value="Unassembled WGS sequence"/>
</dbReference>
<dbReference type="AlphaFoldDB" id="A0A7W7LKR6"/>
<dbReference type="PANTHER" id="PTHR43877:SF1">
    <property type="entry name" value="ACETYLTRANSFERASE"/>
    <property type="match status" value="1"/>
</dbReference>
<dbReference type="EMBL" id="JACHJH010000001">
    <property type="protein sequence ID" value="MBB4891854.1"/>
    <property type="molecule type" value="Genomic_DNA"/>
</dbReference>
<keyword evidence="5" id="KW-1185">Reference proteome</keyword>
<evidence type="ECO:0000256" key="1">
    <source>
        <dbReference type="ARBA" id="ARBA00022679"/>
    </source>
</evidence>
<dbReference type="InterPro" id="IPR016181">
    <property type="entry name" value="Acyl_CoA_acyltransferase"/>
</dbReference>
<evidence type="ECO:0000259" key="3">
    <source>
        <dbReference type="PROSITE" id="PS51186"/>
    </source>
</evidence>
<keyword evidence="2" id="KW-0012">Acyltransferase</keyword>
<reference evidence="4 5" key="1">
    <citation type="submission" date="2020-08" db="EMBL/GenBank/DDBJ databases">
        <title>Genomic Encyclopedia of Type Strains, Phase III (KMG-III): the genomes of soil and plant-associated and newly described type strains.</title>
        <authorList>
            <person name="Whitman W."/>
        </authorList>
    </citation>
    <scope>NUCLEOTIDE SEQUENCE [LARGE SCALE GENOMIC DNA]</scope>
    <source>
        <strain evidence="4 5">CECT 3266</strain>
    </source>
</reference>
<protein>
    <submittedName>
        <fullName evidence="4">GNAT superfamily N-acetyltransferase</fullName>
    </submittedName>
</protein>
<evidence type="ECO:0000256" key="2">
    <source>
        <dbReference type="ARBA" id="ARBA00023315"/>
    </source>
</evidence>